<protein>
    <submittedName>
        <fullName evidence="1">Uncharacterized protein</fullName>
    </submittedName>
</protein>
<evidence type="ECO:0000313" key="2">
    <source>
        <dbReference type="Proteomes" id="UP000237000"/>
    </source>
</evidence>
<organism evidence="1 2">
    <name type="scientific">Trema orientale</name>
    <name type="common">Charcoal tree</name>
    <name type="synonym">Celtis orientalis</name>
    <dbReference type="NCBI Taxonomy" id="63057"/>
    <lineage>
        <taxon>Eukaryota</taxon>
        <taxon>Viridiplantae</taxon>
        <taxon>Streptophyta</taxon>
        <taxon>Embryophyta</taxon>
        <taxon>Tracheophyta</taxon>
        <taxon>Spermatophyta</taxon>
        <taxon>Magnoliopsida</taxon>
        <taxon>eudicotyledons</taxon>
        <taxon>Gunneridae</taxon>
        <taxon>Pentapetalae</taxon>
        <taxon>rosids</taxon>
        <taxon>fabids</taxon>
        <taxon>Rosales</taxon>
        <taxon>Cannabaceae</taxon>
        <taxon>Trema</taxon>
    </lineage>
</organism>
<feature type="non-terminal residue" evidence="1">
    <location>
        <position position="1"/>
    </location>
</feature>
<gene>
    <name evidence="1" type="ORF">TorRG33x02_148680</name>
</gene>
<dbReference type="InParanoid" id="A0A2P5EUY2"/>
<evidence type="ECO:0000313" key="1">
    <source>
        <dbReference type="EMBL" id="PON89325.1"/>
    </source>
</evidence>
<dbReference type="EMBL" id="JXTC01000095">
    <property type="protein sequence ID" value="PON89325.1"/>
    <property type="molecule type" value="Genomic_DNA"/>
</dbReference>
<name>A0A2P5EUY2_TREOI</name>
<accession>A0A2P5EUY2</accession>
<sequence>NRSIRPEYFDFPDPITEIIVFQLLVDATELGDGNKTSSILIKDRQAVKELAIKGLGLHFKF</sequence>
<proteinExistence type="predicted"/>
<reference evidence="2" key="1">
    <citation type="submission" date="2016-06" db="EMBL/GenBank/DDBJ databases">
        <title>Parallel loss of symbiosis genes in relatives of nitrogen-fixing non-legume Parasponia.</title>
        <authorList>
            <person name="Van Velzen R."/>
            <person name="Holmer R."/>
            <person name="Bu F."/>
            <person name="Rutten L."/>
            <person name="Van Zeijl A."/>
            <person name="Liu W."/>
            <person name="Santuari L."/>
            <person name="Cao Q."/>
            <person name="Sharma T."/>
            <person name="Shen D."/>
            <person name="Roswanjaya Y."/>
            <person name="Wardhani T."/>
            <person name="Kalhor M.S."/>
            <person name="Jansen J."/>
            <person name="Van den Hoogen J."/>
            <person name="Gungor B."/>
            <person name="Hartog M."/>
            <person name="Hontelez J."/>
            <person name="Verver J."/>
            <person name="Yang W.-C."/>
            <person name="Schijlen E."/>
            <person name="Repin R."/>
            <person name="Schilthuizen M."/>
            <person name="Schranz E."/>
            <person name="Heidstra R."/>
            <person name="Miyata K."/>
            <person name="Fedorova E."/>
            <person name="Kohlen W."/>
            <person name="Bisseling T."/>
            <person name="Smit S."/>
            <person name="Geurts R."/>
        </authorList>
    </citation>
    <scope>NUCLEOTIDE SEQUENCE [LARGE SCALE GENOMIC DNA]</scope>
    <source>
        <strain evidence="2">cv. RG33-2</strain>
    </source>
</reference>
<comment type="caution">
    <text evidence="1">The sequence shown here is derived from an EMBL/GenBank/DDBJ whole genome shotgun (WGS) entry which is preliminary data.</text>
</comment>
<keyword evidence="2" id="KW-1185">Reference proteome</keyword>
<dbReference type="Proteomes" id="UP000237000">
    <property type="component" value="Unassembled WGS sequence"/>
</dbReference>
<dbReference type="AlphaFoldDB" id="A0A2P5EUY2"/>